<keyword evidence="3" id="KW-1185">Reference proteome</keyword>
<sequence length="168" mass="18287">MTVEIDEFERERLRALEFQRQQAAEEDQDDLPLPDLPPLPADPRWRVAHLPFLSAVSFALLLFATSIGFLTGGPSSAVGAAAGVMIVTVSFTMSTLVIAWADTVRPALLMPLALFTYVLKYGALGVVLAYGVSTTWPGKNALGYGIVAGVVVWTAVQAWWFHRVSRPN</sequence>
<keyword evidence="1" id="KW-0472">Membrane</keyword>
<evidence type="ECO:0008006" key="4">
    <source>
        <dbReference type="Google" id="ProtNLM"/>
    </source>
</evidence>
<keyword evidence="1" id="KW-1133">Transmembrane helix</keyword>
<proteinExistence type="predicted"/>
<evidence type="ECO:0000313" key="2">
    <source>
        <dbReference type="EMBL" id="MBB4697078.1"/>
    </source>
</evidence>
<gene>
    <name evidence="2" type="ORF">BKA14_007226</name>
</gene>
<evidence type="ECO:0000256" key="1">
    <source>
        <dbReference type="SAM" id="Phobius"/>
    </source>
</evidence>
<reference evidence="2 3" key="1">
    <citation type="submission" date="2020-08" db="EMBL/GenBank/DDBJ databases">
        <title>Sequencing the genomes of 1000 actinobacteria strains.</title>
        <authorList>
            <person name="Klenk H.-P."/>
        </authorList>
    </citation>
    <scope>NUCLEOTIDE SEQUENCE [LARGE SCALE GENOMIC DNA]</scope>
    <source>
        <strain evidence="2 3">DSM 45518</strain>
    </source>
</reference>
<feature type="transmembrane region" description="Helical" evidence="1">
    <location>
        <begin position="142"/>
        <end position="161"/>
    </location>
</feature>
<organism evidence="2 3">
    <name type="scientific">Paractinoplanes abujensis</name>
    <dbReference type="NCBI Taxonomy" id="882441"/>
    <lineage>
        <taxon>Bacteria</taxon>
        <taxon>Bacillati</taxon>
        <taxon>Actinomycetota</taxon>
        <taxon>Actinomycetes</taxon>
        <taxon>Micromonosporales</taxon>
        <taxon>Micromonosporaceae</taxon>
        <taxon>Paractinoplanes</taxon>
    </lineage>
</organism>
<dbReference type="AlphaFoldDB" id="A0A7W7CYP1"/>
<evidence type="ECO:0000313" key="3">
    <source>
        <dbReference type="Proteomes" id="UP000542742"/>
    </source>
</evidence>
<accession>A0A7W7CYP1</accession>
<protein>
    <recommendedName>
        <fullName evidence="4">ATP synthase protein I</fullName>
    </recommendedName>
</protein>
<dbReference type="Proteomes" id="UP000542742">
    <property type="component" value="Unassembled WGS sequence"/>
</dbReference>
<name>A0A7W7CYP1_9ACTN</name>
<feature type="transmembrane region" description="Helical" evidence="1">
    <location>
        <begin position="50"/>
        <end position="71"/>
    </location>
</feature>
<feature type="transmembrane region" description="Helical" evidence="1">
    <location>
        <begin position="77"/>
        <end position="101"/>
    </location>
</feature>
<dbReference type="EMBL" id="JACHMF010000001">
    <property type="protein sequence ID" value="MBB4697078.1"/>
    <property type="molecule type" value="Genomic_DNA"/>
</dbReference>
<feature type="transmembrane region" description="Helical" evidence="1">
    <location>
        <begin position="108"/>
        <end position="130"/>
    </location>
</feature>
<comment type="caution">
    <text evidence="2">The sequence shown here is derived from an EMBL/GenBank/DDBJ whole genome shotgun (WGS) entry which is preliminary data.</text>
</comment>
<keyword evidence="1" id="KW-0812">Transmembrane</keyword>